<evidence type="ECO:0000256" key="2">
    <source>
        <dbReference type="ARBA" id="ARBA00022505"/>
    </source>
</evidence>
<proteinExistence type="predicted"/>
<dbReference type="SUPFAM" id="SSF56524">
    <property type="entry name" value="Oxidoreductase molybdopterin-binding domain"/>
    <property type="match status" value="1"/>
</dbReference>
<dbReference type="GO" id="GO:0030151">
    <property type="term" value="F:molybdenum ion binding"/>
    <property type="evidence" value="ECO:0007669"/>
    <property type="project" value="InterPro"/>
</dbReference>
<dbReference type="SUPFAM" id="SSF81296">
    <property type="entry name" value="E set domains"/>
    <property type="match status" value="1"/>
</dbReference>
<dbReference type="EMBL" id="KZ819640">
    <property type="protein sequence ID" value="PWN87380.1"/>
    <property type="molecule type" value="Genomic_DNA"/>
</dbReference>
<evidence type="ECO:0000259" key="5">
    <source>
        <dbReference type="Pfam" id="PF00174"/>
    </source>
</evidence>
<evidence type="ECO:0000256" key="1">
    <source>
        <dbReference type="ARBA" id="ARBA00001924"/>
    </source>
</evidence>
<feature type="domain" description="Moybdenum cofactor oxidoreductase dimerisation" evidence="6">
    <location>
        <begin position="376"/>
        <end position="497"/>
    </location>
</feature>
<dbReference type="GeneID" id="37044625"/>
<dbReference type="AlphaFoldDB" id="A0A316YCB5"/>
<organism evidence="7 8">
    <name type="scientific">Acaromyces ingoldii</name>
    <dbReference type="NCBI Taxonomy" id="215250"/>
    <lineage>
        <taxon>Eukaryota</taxon>
        <taxon>Fungi</taxon>
        <taxon>Dikarya</taxon>
        <taxon>Basidiomycota</taxon>
        <taxon>Ustilaginomycotina</taxon>
        <taxon>Exobasidiomycetes</taxon>
        <taxon>Exobasidiales</taxon>
        <taxon>Cryptobasidiaceae</taxon>
        <taxon>Acaromyces</taxon>
    </lineage>
</organism>
<name>A0A316YCB5_9BASI</name>
<dbReference type="PANTHER" id="PTHR19372">
    <property type="entry name" value="SULFITE REDUCTASE"/>
    <property type="match status" value="1"/>
</dbReference>
<sequence length="552" mass="62896">MAKARAPRKIPAQQEAAAAVKAEAVAATALEKGELITSETQVQTGQFKEEEPGVWEGYVEWEKYPEKKKVGHELMKATKFPPPPEFQLAPLPKRNPVLYGDLYKDFHHAIGLDTVPEYSWGRVLKEKASTMTHVLAFPYNGEPNHEFLMKDPITPNEDHFVRNHGGIPKCVRPDKYKLQIGGKVNKEISISLADLRDPQKFPQQKLAVTLQCCGTRRIEQIALYPGHGLLVPNAPWPEGAIGNAVYTGVLLKDVLERACDGINVDKVKAHAEFISADTYFKFNQVYNYAVSVPYRFVDKDSVMLAWEMNGKPLPEIHGYPLRIVVPGVIGARSAKWVTRINILDEPSWGPVQRMEYLYYCNTQYGKHNTLFSNGFSIERMPVSSAIMKPNDGNIIIHDGQIKLEGWAYSGGENWVERVECSVDGGFTWYPVPEENLSKKHYYTWRLWKASIPLDMEGWCEVLVRAWDSSCNTQPISVRSVWNWDLHVTQSCHKIKVYSVNRTKPLTAQRLKEYEEAGLDFASEPITRPVPWPLESMEDYKARYNKYPREPQD</sequence>
<dbReference type="InterPro" id="IPR008335">
    <property type="entry name" value="Mopterin_OxRdtase_euk"/>
</dbReference>
<dbReference type="Gene3D" id="2.60.40.650">
    <property type="match status" value="1"/>
</dbReference>
<dbReference type="GO" id="GO:0005739">
    <property type="term" value="C:mitochondrion"/>
    <property type="evidence" value="ECO:0007669"/>
    <property type="project" value="TreeGrafter"/>
</dbReference>
<dbReference type="Pfam" id="PF03404">
    <property type="entry name" value="Mo-co_dimer"/>
    <property type="match status" value="1"/>
</dbReference>
<evidence type="ECO:0000313" key="8">
    <source>
        <dbReference type="Proteomes" id="UP000245768"/>
    </source>
</evidence>
<comment type="cofactor">
    <cofactor evidence="1">
        <name>Mo-molybdopterin</name>
        <dbReference type="ChEBI" id="CHEBI:71302"/>
    </cofactor>
</comment>
<dbReference type="InterPro" id="IPR000572">
    <property type="entry name" value="OxRdtase_Mopterin-bd_dom"/>
</dbReference>
<dbReference type="InParanoid" id="A0A316YCB5"/>
<dbReference type="GO" id="GO:0043546">
    <property type="term" value="F:molybdopterin cofactor binding"/>
    <property type="evidence" value="ECO:0007669"/>
    <property type="project" value="TreeGrafter"/>
</dbReference>
<dbReference type="GO" id="GO:0008482">
    <property type="term" value="F:sulfite oxidase activity"/>
    <property type="evidence" value="ECO:0007669"/>
    <property type="project" value="TreeGrafter"/>
</dbReference>
<keyword evidence="4" id="KW-0560">Oxidoreductase</keyword>
<reference evidence="7 8" key="1">
    <citation type="journal article" date="2018" name="Mol. Biol. Evol.">
        <title>Broad Genomic Sampling Reveals a Smut Pathogenic Ancestry of the Fungal Clade Ustilaginomycotina.</title>
        <authorList>
            <person name="Kijpornyongpan T."/>
            <person name="Mondo S.J."/>
            <person name="Barry K."/>
            <person name="Sandor L."/>
            <person name="Lee J."/>
            <person name="Lipzen A."/>
            <person name="Pangilinan J."/>
            <person name="LaButti K."/>
            <person name="Hainaut M."/>
            <person name="Henrissat B."/>
            <person name="Grigoriev I.V."/>
            <person name="Spatafora J.W."/>
            <person name="Aime M.C."/>
        </authorList>
    </citation>
    <scope>NUCLEOTIDE SEQUENCE [LARGE SCALE GENOMIC DNA]</scope>
    <source>
        <strain evidence="7 8">MCA 4198</strain>
    </source>
</reference>
<dbReference type="STRING" id="215250.A0A316YCB5"/>
<dbReference type="OrthoDB" id="10051395at2759"/>
<dbReference type="Pfam" id="PF00174">
    <property type="entry name" value="Oxidored_molyb"/>
    <property type="match status" value="1"/>
</dbReference>
<keyword evidence="2" id="KW-0500">Molybdenum</keyword>
<evidence type="ECO:0000256" key="4">
    <source>
        <dbReference type="ARBA" id="ARBA00023002"/>
    </source>
</evidence>
<accession>A0A316YCB5</accession>
<evidence type="ECO:0000313" key="7">
    <source>
        <dbReference type="EMBL" id="PWN87380.1"/>
    </source>
</evidence>
<dbReference type="GO" id="GO:0006790">
    <property type="term" value="P:sulfur compound metabolic process"/>
    <property type="evidence" value="ECO:0007669"/>
    <property type="project" value="TreeGrafter"/>
</dbReference>
<gene>
    <name evidence="7" type="ORF">FA10DRAFT_269335</name>
</gene>
<dbReference type="InterPro" id="IPR014756">
    <property type="entry name" value="Ig_E-set"/>
</dbReference>
<dbReference type="InterPro" id="IPR036374">
    <property type="entry name" value="OxRdtase_Mopterin-bd_sf"/>
</dbReference>
<keyword evidence="3" id="KW-0479">Metal-binding</keyword>
<dbReference type="Proteomes" id="UP000245768">
    <property type="component" value="Unassembled WGS sequence"/>
</dbReference>
<evidence type="ECO:0000256" key="3">
    <source>
        <dbReference type="ARBA" id="ARBA00022723"/>
    </source>
</evidence>
<dbReference type="CDD" id="cd02110">
    <property type="entry name" value="SO_family_Moco_dimer"/>
    <property type="match status" value="1"/>
</dbReference>
<evidence type="ECO:0000259" key="6">
    <source>
        <dbReference type="Pfam" id="PF03404"/>
    </source>
</evidence>
<protein>
    <submittedName>
        <fullName evidence="7">Molybdopterin binding oxidoreductase</fullName>
    </submittedName>
</protein>
<dbReference type="PANTHER" id="PTHR19372:SF6">
    <property type="entry name" value="SULFITE OXIDASE"/>
    <property type="match status" value="1"/>
</dbReference>
<dbReference type="RefSeq" id="XP_025374578.1">
    <property type="nucleotide sequence ID" value="XM_025522709.1"/>
</dbReference>
<feature type="domain" description="Oxidoreductase molybdopterin-binding" evidence="5">
    <location>
        <begin position="164"/>
        <end position="349"/>
    </location>
</feature>
<keyword evidence="8" id="KW-1185">Reference proteome</keyword>
<dbReference type="Gene3D" id="3.90.420.10">
    <property type="entry name" value="Oxidoreductase, molybdopterin-binding domain"/>
    <property type="match status" value="1"/>
</dbReference>
<dbReference type="PRINTS" id="PR00407">
    <property type="entry name" value="EUMOPTERIN"/>
</dbReference>
<dbReference type="InterPro" id="IPR005066">
    <property type="entry name" value="MoCF_OxRdtse_dimer"/>
</dbReference>
<dbReference type="GO" id="GO:0020037">
    <property type="term" value="F:heme binding"/>
    <property type="evidence" value="ECO:0007669"/>
    <property type="project" value="TreeGrafter"/>
</dbReference>